<accession>A0AB39S9R5</accession>
<dbReference type="RefSeq" id="WP_369260022.1">
    <property type="nucleotide sequence ID" value="NZ_CP163440.1"/>
</dbReference>
<evidence type="ECO:0008006" key="2">
    <source>
        <dbReference type="Google" id="ProtNLM"/>
    </source>
</evidence>
<dbReference type="PANTHER" id="PTHR34613:SF1">
    <property type="entry name" value="SLL6017 PROTEIN"/>
    <property type="match status" value="1"/>
</dbReference>
<sequence length="292" mass="32833">MVSSSHEALHHFGQKDTAGLIRNFQKLFHVPFPEPCGFTVLNTDLTEIEPVERRVDSLVRVNTEEGDYLLVLESQGKKDERKRGSWPYYLSYLYEEYRCEPVLIVMTQSSSTARWAAQPIRFGLPGWSSLVVRPMVLGPDNVPVITDEKEAEQNVSLAVLSAITHGKGPRAAAILGPLAAALDTIDPTSAALFVQLVTSGLVDDQAKEIWRDLMSPVNYFFRHPVAEKTRDEGRIEERIKMTLRTLELRGLQVPESVRLRVKACSDLDQLEVWSERAIRVTEAAELFDDDGV</sequence>
<name>A0AB39S9R5_9ACTN</name>
<evidence type="ECO:0000313" key="1">
    <source>
        <dbReference type="EMBL" id="XDQ63157.1"/>
    </source>
</evidence>
<dbReference type="PANTHER" id="PTHR34613">
    <property type="entry name" value="SLL0800 PROTEIN"/>
    <property type="match status" value="1"/>
</dbReference>
<protein>
    <recommendedName>
        <fullName evidence="2">Transposase (putative) YhgA-like domain-containing protein</fullName>
    </recommendedName>
</protein>
<reference evidence="1" key="1">
    <citation type="submission" date="2024-07" db="EMBL/GenBank/DDBJ databases">
        <authorList>
            <person name="Yu S.T."/>
        </authorList>
    </citation>
    <scope>NUCLEOTIDE SEQUENCE</scope>
    <source>
        <strain evidence="1">R35</strain>
    </source>
</reference>
<proteinExistence type="predicted"/>
<gene>
    <name evidence="1" type="ORF">AB5J50_21315</name>
</gene>
<dbReference type="EMBL" id="CP163440">
    <property type="protein sequence ID" value="XDQ63157.1"/>
    <property type="molecule type" value="Genomic_DNA"/>
</dbReference>
<organism evidence="1">
    <name type="scientific">Streptomyces sp. R35</name>
    <dbReference type="NCBI Taxonomy" id="3238630"/>
    <lineage>
        <taxon>Bacteria</taxon>
        <taxon>Bacillati</taxon>
        <taxon>Actinomycetota</taxon>
        <taxon>Actinomycetes</taxon>
        <taxon>Kitasatosporales</taxon>
        <taxon>Streptomycetaceae</taxon>
        <taxon>Streptomyces</taxon>
    </lineage>
</organism>
<dbReference type="AlphaFoldDB" id="A0AB39S9R5"/>